<dbReference type="AlphaFoldDB" id="A0AAV9GTF7"/>
<evidence type="ECO:0000256" key="3">
    <source>
        <dbReference type="ARBA" id="ARBA00022723"/>
    </source>
</evidence>
<reference evidence="6" key="2">
    <citation type="submission" date="2023-05" db="EMBL/GenBank/DDBJ databases">
        <authorList>
            <consortium name="Lawrence Berkeley National Laboratory"/>
            <person name="Steindorff A."/>
            <person name="Hensen N."/>
            <person name="Bonometti L."/>
            <person name="Westerberg I."/>
            <person name="Brannstrom I.O."/>
            <person name="Guillou S."/>
            <person name="Cros-Aarteil S."/>
            <person name="Calhoun S."/>
            <person name="Haridas S."/>
            <person name="Kuo A."/>
            <person name="Mondo S."/>
            <person name="Pangilinan J."/>
            <person name="Riley R."/>
            <person name="Labutti K."/>
            <person name="Andreopoulos B."/>
            <person name="Lipzen A."/>
            <person name="Chen C."/>
            <person name="Yanf M."/>
            <person name="Daum C."/>
            <person name="Ng V."/>
            <person name="Clum A."/>
            <person name="Ohm R."/>
            <person name="Martin F."/>
            <person name="Silar P."/>
            <person name="Natvig D."/>
            <person name="Lalanne C."/>
            <person name="Gautier V."/>
            <person name="Ament-Velasquez S.L."/>
            <person name="Kruys A."/>
            <person name="Hutchinson M.I."/>
            <person name="Powell A.J."/>
            <person name="Barry K."/>
            <person name="Miller A.N."/>
            <person name="Grigoriev I.V."/>
            <person name="Debuchy R."/>
            <person name="Gladieux P."/>
            <person name="Thoren M.H."/>
            <person name="Johannesson H."/>
        </authorList>
    </citation>
    <scope>NUCLEOTIDE SEQUENCE</scope>
    <source>
        <strain evidence="6">PSN243</strain>
    </source>
</reference>
<name>A0AAV9GTF7_9PEZI</name>
<dbReference type="GO" id="GO:0020037">
    <property type="term" value="F:heme binding"/>
    <property type="evidence" value="ECO:0007669"/>
    <property type="project" value="InterPro"/>
</dbReference>
<keyword evidence="5" id="KW-0472">Membrane</keyword>
<dbReference type="InterPro" id="IPR036396">
    <property type="entry name" value="Cyt_P450_sf"/>
</dbReference>
<gene>
    <name evidence="6" type="ORF">QBC34DRAFT_378610</name>
</gene>
<dbReference type="Proteomes" id="UP001321760">
    <property type="component" value="Unassembled WGS sequence"/>
</dbReference>
<feature type="transmembrane region" description="Helical" evidence="5">
    <location>
        <begin position="23"/>
        <end position="44"/>
    </location>
</feature>
<dbReference type="PRINTS" id="PR00385">
    <property type="entry name" value="P450"/>
</dbReference>
<keyword evidence="5" id="KW-0812">Transmembrane</keyword>
<proteinExistence type="inferred from homology"/>
<reference evidence="6" key="1">
    <citation type="journal article" date="2023" name="Mol. Phylogenet. Evol.">
        <title>Genome-scale phylogeny and comparative genomics of the fungal order Sordariales.</title>
        <authorList>
            <person name="Hensen N."/>
            <person name="Bonometti L."/>
            <person name="Westerberg I."/>
            <person name="Brannstrom I.O."/>
            <person name="Guillou S."/>
            <person name="Cros-Aarteil S."/>
            <person name="Calhoun S."/>
            <person name="Haridas S."/>
            <person name="Kuo A."/>
            <person name="Mondo S."/>
            <person name="Pangilinan J."/>
            <person name="Riley R."/>
            <person name="LaButti K."/>
            <person name="Andreopoulos B."/>
            <person name="Lipzen A."/>
            <person name="Chen C."/>
            <person name="Yan M."/>
            <person name="Daum C."/>
            <person name="Ng V."/>
            <person name="Clum A."/>
            <person name="Steindorff A."/>
            <person name="Ohm R.A."/>
            <person name="Martin F."/>
            <person name="Silar P."/>
            <person name="Natvig D.O."/>
            <person name="Lalanne C."/>
            <person name="Gautier V."/>
            <person name="Ament-Velasquez S.L."/>
            <person name="Kruys A."/>
            <person name="Hutchinson M.I."/>
            <person name="Powell A.J."/>
            <person name="Barry K."/>
            <person name="Miller A.N."/>
            <person name="Grigoriev I.V."/>
            <person name="Debuchy R."/>
            <person name="Gladieux P."/>
            <person name="Hiltunen Thoren M."/>
            <person name="Johannesson H."/>
        </authorList>
    </citation>
    <scope>NUCLEOTIDE SEQUENCE</scope>
    <source>
        <strain evidence="6">PSN243</strain>
    </source>
</reference>
<dbReference type="GO" id="GO:0016705">
    <property type="term" value="F:oxidoreductase activity, acting on paired donors, with incorporation or reduction of molecular oxygen"/>
    <property type="evidence" value="ECO:0007669"/>
    <property type="project" value="InterPro"/>
</dbReference>
<organism evidence="6 7">
    <name type="scientific">Podospora aff. communis PSN243</name>
    <dbReference type="NCBI Taxonomy" id="3040156"/>
    <lineage>
        <taxon>Eukaryota</taxon>
        <taxon>Fungi</taxon>
        <taxon>Dikarya</taxon>
        <taxon>Ascomycota</taxon>
        <taxon>Pezizomycotina</taxon>
        <taxon>Sordariomycetes</taxon>
        <taxon>Sordariomycetidae</taxon>
        <taxon>Sordariales</taxon>
        <taxon>Podosporaceae</taxon>
        <taxon>Podospora</taxon>
    </lineage>
</organism>
<dbReference type="SUPFAM" id="SSF48264">
    <property type="entry name" value="Cytochrome P450"/>
    <property type="match status" value="1"/>
</dbReference>
<keyword evidence="7" id="KW-1185">Reference proteome</keyword>
<dbReference type="PANTHER" id="PTHR24305:SF168">
    <property type="entry name" value="P450, PUTATIVE (EUROFUNG)-RELATED"/>
    <property type="match status" value="1"/>
</dbReference>
<keyword evidence="4" id="KW-0408">Iron</keyword>
<evidence type="ECO:0000256" key="1">
    <source>
        <dbReference type="ARBA" id="ARBA00010617"/>
    </source>
</evidence>
<dbReference type="InterPro" id="IPR050121">
    <property type="entry name" value="Cytochrome_P450_monoxygenase"/>
</dbReference>
<dbReference type="PANTHER" id="PTHR24305">
    <property type="entry name" value="CYTOCHROME P450"/>
    <property type="match status" value="1"/>
</dbReference>
<evidence type="ECO:0000256" key="2">
    <source>
        <dbReference type="ARBA" id="ARBA00022617"/>
    </source>
</evidence>
<sequence>MAASFSIAAHLEQLQRLSVKAQIFLVLGLVVFLVTTVQSIVAWYRLRHVPGPFINIWTLWIQVWKIYSEQCPTYYDGLAKKYGPLVRVGPNHVIYSDAETCRRVSAIRSGYTRGPYYEGTRFMPGEDHVGSIVDDKKHAALRKLLAPGYSGLENGGFESSVHNTITRLTDLIERKYLSTPTTLRPFDFASRAMFFALDAASEAAYSEPLGFLSSDSDPWGFLSLVASSMHIFSSIIIIPHLHLLIHAWPLNLLMPSLGDANGFGAIMTAIHSIPNQARRPPLPDRPRPIRMTVLLLITSPPTLRKFLHEIDSAISSGKISSPITYPQALALPYLQATIRESLRLYPPDLILSYRTVPKGGDTVHGYFLPEGTQVGQNARGRHRCRETFGEDADVFRPERWLEEKEERKLGRMNEVVNMVFGHGKFGCLGKPLAMMELNLVFVEWDADDGGWLFRRYEFSLIDPVTPMKLRNATLWLISDFWLKVVPRGS</sequence>
<dbReference type="GO" id="GO:0004497">
    <property type="term" value="F:monooxygenase activity"/>
    <property type="evidence" value="ECO:0007669"/>
    <property type="project" value="InterPro"/>
</dbReference>
<dbReference type="InterPro" id="IPR001128">
    <property type="entry name" value="Cyt_P450"/>
</dbReference>
<dbReference type="PRINTS" id="PR00359">
    <property type="entry name" value="BP450"/>
</dbReference>
<keyword evidence="5" id="KW-1133">Transmembrane helix</keyword>
<keyword evidence="3" id="KW-0479">Metal-binding</keyword>
<dbReference type="EMBL" id="MU865929">
    <property type="protein sequence ID" value="KAK4451284.1"/>
    <property type="molecule type" value="Genomic_DNA"/>
</dbReference>
<evidence type="ECO:0000256" key="4">
    <source>
        <dbReference type="ARBA" id="ARBA00023004"/>
    </source>
</evidence>
<dbReference type="Pfam" id="PF00067">
    <property type="entry name" value="p450"/>
    <property type="match status" value="1"/>
</dbReference>
<protein>
    <submittedName>
        <fullName evidence="6">Cytochrome P450</fullName>
    </submittedName>
</protein>
<keyword evidence="2" id="KW-0349">Heme</keyword>
<comment type="similarity">
    <text evidence="1">Belongs to the cytochrome P450 family.</text>
</comment>
<evidence type="ECO:0000313" key="7">
    <source>
        <dbReference type="Proteomes" id="UP001321760"/>
    </source>
</evidence>
<comment type="caution">
    <text evidence="6">The sequence shown here is derived from an EMBL/GenBank/DDBJ whole genome shotgun (WGS) entry which is preliminary data.</text>
</comment>
<dbReference type="InterPro" id="IPR002397">
    <property type="entry name" value="Cyt_P450_B"/>
</dbReference>
<evidence type="ECO:0000313" key="6">
    <source>
        <dbReference type="EMBL" id="KAK4451284.1"/>
    </source>
</evidence>
<dbReference type="GO" id="GO:0005506">
    <property type="term" value="F:iron ion binding"/>
    <property type="evidence" value="ECO:0007669"/>
    <property type="project" value="InterPro"/>
</dbReference>
<accession>A0AAV9GTF7</accession>
<evidence type="ECO:0000256" key="5">
    <source>
        <dbReference type="SAM" id="Phobius"/>
    </source>
</evidence>
<dbReference type="Gene3D" id="1.10.630.10">
    <property type="entry name" value="Cytochrome P450"/>
    <property type="match status" value="2"/>
</dbReference>